<reference evidence="1" key="1">
    <citation type="submission" date="2014-06" db="EMBL/GenBank/DDBJ databases">
        <title>Key roles for freshwater Actinobacteria revealed by deep metagenomic sequencing.</title>
        <authorList>
            <person name="Ghai R."/>
            <person name="Mizuno C.M."/>
            <person name="Picazo A."/>
            <person name="Camacho A."/>
            <person name="Rodriguez-Valera F."/>
        </authorList>
    </citation>
    <scope>NUCLEOTIDE SEQUENCE</scope>
</reference>
<accession>A0A094QN09</accession>
<sequence length="362" mass="40452">MTEIPSVDDIITAEQVRQTAEAIADWQQPNGMVLWHPGGHADPWNHIEAAMALDLAGMRTEAEHAYQWLADIQRHDGSWHQYYLADGIEQDKLDANTIAYIAAGVWHHWLVARDPGFVETMWPVVEKAIDFVLDLQTPRGEILWARHADGTPWSFALLTGSSSICHSLRCAIAIAELLGNERPDWELSAARLAHVIRQHCLGNAPDAFAPKARWAMDWYYPVLGGVLSRTEARARLDARRDTFVVEGRGVRCVSDRPWITAAETCECLIAELSVGNREQALQLFSWAQQLRCEDGHYWTGIVFPDEVHFPADERTTYTDAAIILAADALSRTSPASGLFIDHDALPPLVEIDTDDSISDRAD</sequence>
<proteinExistence type="predicted"/>
<dbReference type="InterPro" id="IPR008928">
    <property type="entry name" value="6-hairpin_glycosidase_sf"/>
</dbReference>
<dbReference type="Gene3D" id="1.50.10.10">
    <property type="match status" value="1"/>
</dbReference>
<protein>
    <recommendedName>
        <fullName evidence="2">Prenyltransferase</fullName>
    </recommendedName>
</protein>
<evidence type="ECO:0000313" key="1">
    <source>
        <dbReference type="EMBL" id="KGA15931.1"/>
    </source>
</evidence>
<dbReference type="AlphaFoldDB" id="A0A094QN09"/>
<evidence type="ECO:0008006" key="2">
    <source>
        <dbReference type="Google" id="ProtNLM"/>
    </source>
</evidence>
<name>A0A094QN09_9ZZZZ</name>
<comment type="caution">
    <text evidence="1">The sequence shown here is derived from an EMBL/GenBank/DDBJ whole genome shotgun (WGS) entry which is preliminary data.</text>
</comment>
<organism evidence="1">
    <name type="scientific">freshwater metagenome</name>
    <dbReference type="NCBI Taxonomy" id="449393"/>
    <lineage>
        <taxon>unclassified sequences</taxon>
        <taxon>metagenomes</taxon>
        <taxon>ecological metagenomes</taxon>
    </lineage>
</organism>
<dbReference type="GO" id="GO:0005975">
    <property type="term" value="P:carbohydrate metabolic process"/>
    <property type="evidence" value="ECO:0007669"/>
    <property type="project" value="InterPro"/>
</dbReference>
<dbReference type="EMBL" id="JNSL01000098">
    <property type="protein sequence ID" value="KGA15931.1"/>
    <property type="molecule type" value="Genomic_DNA"/>
</dbReference>
<gene>
    <name evidence="1" type="ORF">GM51_13715</name>
</gene>
<dbReference type="InterPro" id="IPR012341">
    <property type="entry name" value="6hp_glycosidase-like_sf"/>
</dbReference>
<dbReference type="SUPFAM" id="SSF48208">
    <property type="entry name" value="Six-hairpin glycosidases"/>
    <property type="match status" value="1"/>
</dbReference>